<dbReference type="AlphaFoldDB" id="A0A161QW80"/>
<keyword evidence="1" id="KW-0175">Coiled coil</keyword>
<dbReference type="EMBL" id="LVEA01000001">
    <property type="protein sequence ID" value="KYL05222.1"/>
    <property type="molecule type" value="Genomic_DNA"/>
</dbReference>
<dbReference type="Proteomes" id="UP000075816">
    <property type="component" value="Unassembled WGS sequence"/>
</dbReference>
<evidence type="ECO:0000256" key="1">
    <source>
        <dbReference type="SAM" id="Coils"/>
    </source>
</evidence>
<evidence type="ECO:0000313" key="2">
    <source>
        <dbReference type="EMBL" id="KYL05222.1"/>
    </source>
</evidence>
<protein>
    <submittedName>
        <fullName evidence="2">Uncharacterized protein</fullName>
    </submittedName>
</protein>
<name>A0A161QW80_9FUSO</name>
<gene>
    <name evidence="2" type="ORF">A2J07_00370</name>
</gene>
<accession>A0A161QW80</accession>
<comment type="caution">
    <text evidence="2">The sequence shown here is derived from an EMBL/GenBank/DDBJ whole genome shotgun (WGS) entry which is preliminary data.</text>
</comment>
<feature type="coiled-coil region" evidence="1">
    <location>
        <begin position="132"/>
        <end position="159"/>
    </location>
</feature>
<dbReference type="RefSeq" id="WP_062680696.1">
    <property type="nucleotide sequence ID" value="NZ_LVEA01000001.1"/>
</dbReference>
<reference evidence="2 3" key="1">
    <citation type="submission" date="2016-03" db="EMBL/GenBank/DDBJ databases">
        <title>Comparative genomics of human isolates of Fusobacterium necrophorum.</title>
        <authorList>
            <person name="Jensen A."/>
            <person name="Bank S."/>
            <person name="Andersen P.S."/>
            <person name="Kristensen L.H."/>
            <person name="Prag J."/>
        </authorList>
    </citation>
    <scope>NUCLEOTIDE SEQUENCE [LARGE SCALE GENOMIC DNA]</scope>
    <source>
        <strain evidence="2 3">LS_1264</strain>
    </source>
</reference>
<evidence type="ECO:0000313" key="3">
    <source>
        <dbReference type="Proteomes" id="UP000075816"/>
    </source>
</evidence>
<sequence>MEKEKVLEIEFIPVWDKWAWRITKNELFNLHDEVQEYENKPLQLKLKKGYENCIFMYNNVTDKYEEIPNCILLYEHEKGRLKKLVKRINEKYGKPKHWRAKYGERYYYTDYCAYVQFATEHNTTTDNRLYELGNYFQTREQAEKALEKVKKAYQEVVENE</sequence>
<organism evidence="2 3">
    <name type="scientific">Fusobacterium necrophorum subsp. funduliforme</name>
    <dbReference type="NCBI Taxonomy" id="143387"/>
    <lineage>
        <taxon>Bacteria</taxon>
        <taxon>Fusobacteriati</taxon>
        <taxon>Fusobacteriota</taxon>
        <taxon>Fusobacteriia</taxon>
        <taxon>Fusobacteriales</taxon>
        <taxon>Fusobacteriaceae</taxon>
        <taxon>Fusobacterium</taxon>
    </lineage>
</organism>
<proteinExistence type="predicted"/>